<feature type="domain" description="TonB-dependent receptor plug" evidence="15">
    <location>
        <begin position="54"/>
        <end position="150"/>
    </location>
</feature>
<evidence type="ECO:0000256" key="11">
    <source>
        <dbReference type="PROSITE-ProRule" id="PRU01360"/>
    </source>
</evidence>
<dbReference type="GO" id="GO:0015344">
    <property type="term" value="F:siderophore uptake transmembrane transporter activity"/>
    <property type="evidence" value="ECO:0007669"/>
    <property type="project" value="TreeGrafter"/>
</dbReference>
<evidence type="ECO:0000313" key="17">
    <source>
        <dbReference type="Proteomes" id="UP000199233"/>
    </source>
</evidence>
<name>A0A1H9H9R6_9GAMM</name>
<proteinExistence type="inferred from homology"/>
<organism evidence="16 17">
    <name type="scientific">Solimonas aquatica</name>
    <dbReference type="NCBI Taxonomy" id="489703"/>
    <lineage>
        <taxon>Bacteria</taxon>
        <taxon>Pseudomonadati</taxon>
        <taxon>Pseudomonadota</taxon>
        <taxon>Gammaproteobacteria</taxon>
        <taxon>Nevskiales</taxon>
        <taxon>Nevskiaceae</taxon>
        <taxon>Solimonas</taxon>
    </lineage>
</organism>
<evidence type="ECO:0000256" key="7">
    <source>
        <dbReference type="ARBA" id="ARBA00023077"/>
    </source>
</evidence>
<dbReference type="OrthoDB" id="9760494at2"/>
<evidence type="ECO:0000256" key="13">
    <source>
        <dbReference type="SAM" id="SignalP"/>
    </source>
</evidence>
<sequence length="670" mass="74823">MMHEIAPRAGTAAGLLMSVLLSQPSHATDATPFDLGTVEVLGSRSENKIDAQIQIAQEQIRERDRQTVGAAVALAPGVYLGRVGARGEEVAFVRGFDLRQVPLFVDGLPVYVPYDGYVDLGRFLSSDIARIDISRGFGSLLYGANTLGGAINLISRRPSQPLELDSGAQLGLNRAGDDVNREAYANLGLHRDYGYAQLGVAYRQQDRFELPADFTATTAEDGGARNNSDSEDRRLSAKLAYTPGGDEYVLGYNWQQGEKGTPPYAGSLSSIKPRYWRWPSWDKDSVYAMSRTQLDEHELKLRVYHDTFKNSLFSYDDASYTSISKPYAFRSWYDDFSNGAGLETRSQLREDNQLHLAATWKEDVHREHNAGEPIRHFKDRNWTIGGEDTQQLGGDWSLVGGLAYEARQSLEAQDYNSTTHALSPFAREDNDALSGELGLFRKTQDQQSWRATYAHRNRFPTIKDRYSYRLGTAIPNEALKPEHADHFEAGYARPLLAGLDVDLALFYSNIRELIQAVRIADSACASAPCTQNQNVGKVHSGGVDLALHGHCTQWRLDLSYSYLDRSNRSNARLRLTDAPRNQFNGELRWLPLPQWSLASEVQAMSKRYSSTDATQVAAGFGVMGLSTRYAFTPRCSASAGVHNLFDRLYEFSEGYPEAGRSYYLRAEYRL</sequence>
<evidence type="ECO:0000256" key="5">
    <source>
        <dbReference type="ARBA" id="ARBA00022692"/>
    </source>
</evidence>
<keyword evidence="4 11" id="KW-1134">Transmembrane beta strand</keyword>
<keyword evidence="3 11" id="KW-0813">Transport</keyword>
<evidence type="ECO:0000256" key="4">
    <source>
        <dbReference type="ARBA" id="ARBA00022452"/>
    </source>
</evidence>
<dbReference type="EMBL" id="FOFS01000008">
    <property type="protein sequence ID" value="SEQ58967.1"/>
    <property type="molecule type" value="Genomic_DNA"/>
</dbReference>
<dbReference type="PANTHER" id="PTHR30069">
    <property type="entry name" value="TONB-DEPENDENT OUTER MEMBRANE RECEPTOR"/>
    <property type="match status" value="1"/>
</dbReference>
<dbReference type="InterPro" id="IPR039426">
    <property type="entry name" value="TonB-dep_rcpt-like"/>
</dbReference>
<feature type="chain" id="PRO_5011628928" evidence="13">
    <location>
        <begin position="28"/>
        <end position="670"/>
    </location>
</feature>
<dbReference type="InterPro" id="IPR012910">
    <property type="entry name" value="Plug_dom"/>
</dbReference>
<dbReference type="SUPFAM" id="SSF56935">
    <property type="entry name" value="Porins"/>
    <property type="match status" value="1"/>
</dbReference>
<evidence type="ECO:0000256" key="1">
    <source>
        <dbReference type="ARBA" id="ARBA00004571"/>
    </source>
</evidence>
<evidence type="ECO:0000259" key="14">
    <source>
        <dbReference type="Pfam" id="PF00593"/>
    </source>
</evidence>
<evidence type="ECO:0000313" key="16">
    <source>
        <dbReference type="EMBL" id="SEQ58967.1"/>
    </source>
</evidence>
<keyword evidence="9" id="KW-0675">Receptor</keyword>
<dbReference type="STRING" id="489703.SAMN04488038_10878"/>
<dbReference type="InterPro" id="IPR000531">
    <property type="entry name" value="Beta-barrel_TonB"/>
</dbReference>
<dbReference type="GO" id="GO:0009279">
    <property type="term" value="C:cell outer membrane"/>
    <property type="evidence" value="ECO:0007669"/>
    <property type="project" value="UniProtKB-SubCell"/>
</dbReference>
<comment type="subcellular location">
    <subcellularLocation>
        <location evidence="1 11">Cell outer membrane</location>
        <topology evidence="1 11">Multi-pass membrane protein</topology>
    </subcellularLocation>
</comment>
<dbReference type="PROSITE" id="PS52016">
    <property type="entry name" value="TONB_DEPENDENT_REC_3"/>
    <property type="match status" value="1"/>
</dbReference>
<dbReference type="PANTHER" id="PTHR30069:SF29">
    <property type="entry name" value="HEMOGLOBIN AND HEMOGLOBIN-HAPTOGLOBIN-BINDING PROTEIN 1-RELATED"/>
    <property type="match status" value="1"/>
</dbReference>
<evidence type="ECO:0000256" key="12">
    <source>
        <dbReference type="RuleBase" id="RU003357"/>
    </source>
</evidence>
<protein>
    <submittedName>
        <fullName evidence="16">Iron complex outermembrane recepter protein</fullName>
    </submittedName>
</protein>
<gene>
    <name evidence="16" type="ORF">SAMN04488038_10878</name>
</gene>
<evidence type="ECO:0000256" key="8">
    <source>
        <dbReference type="ARBA" id="ARBA00023136"/>
    </source>
</evidence>
<dbReference type="Gene3D" id="2.170.130.10">
    <property type="entry name" value="TonB-dependent receptor, plug domain"/>
    <property type="match status" value="1"/>
</dbReference>
<keyword evidence="17" id="KW-1185">Reference proteome</keyword>
<dbReference type="RefSeq" id="WP_093285875.1">
    <property type="nucleotide sequence ID" value="NZ_FOFS01000008.1"/>
</dbReference>
<keyword evidence="7 12" id="KW-0798">TonB box</keyword>
<evidence type="ECO:0000256" key="3">
    <source>
        <dbReference type="ARBA" id="ARBA00022448"/>
    </source>
</evidence>
<comment type="similarity">
    <text evidence="2">Belongs to the TonB-dependent receptor family. Hemoglobin/haptoglobin binding protein subfamily.</text>
</comment>
<keyword evidence="8 11" id="KW-0472">Membrane</keyword>
<dbReference type="Gene3D" id="2.40.170.20">
    <property type="entry name" value="TonB-dependent receptor, beta-barrel domain"/>
    <property type="match status" value="1"/>
</dbReference>
<evidence type="ECO:0000256" key="2">
    <source>
        <dbReference type="ARBA" id="ARBA00008143"/>
    </source>
</evidence>
<dbReference type="CDD" id="cd01347">
    <property type="entry name" value="ligand_gated_channel"/>
    <property type="match status" value="1"/>
</dbReference>
<keyword evidence="5 11" id="KW-0812">Transmembrane</keyword>
<dbReference type="InterPro" id="IPR036942">
    <property type="entry name" value="Beta-barrel_TonB_sf"/>
</dbReference>
<dbReference type="Pfam" id="PF00593">
    <property type="entry name" value="TonB_dep_Rec_b-barrel"/>
    <property type="match status" value="1"/>
</dbReference>
<evidence type="ECO:0000259" key="15">
    <source>
        <dbReference type="Pfam" id="PF07715"/>
    </source>
</evidence>
<reference evidence="16 17" key="1">
    <citation type="submission" date="2016-10" db="EMBL/GenBank/DDBJ databases">
        <authorList>
            <person name="de Groot N.N."/>
        </authorList>
    </citation>
    <scope>NUCLEOTIDE SEQUENCE [LARGE SCALE GENOMIC DNA]</scope>
    <source>
        <strain evidence="16 17">DSM 25927</strain>
    </source>
</reference>
<evidence type="ECO:0000256" key="10">
    <source>
        <dbReference type="ARBA" id="ARBA00023237"/>
    </source>
</evidence>
<dbReference type="Proteomes" id="UP000199233">
    <property type="component" value="Unassembled WGS sequence"/>
</dbReference>
<dbReference type="Pfam" id="PF07715">
    <property type="entry name" value="Plug"/>
    <property type="match status" value="1"/>
</dbReference>
<dbReference type="AlphaFoldDB" id="A0A1H9H9R6"/>
<feature type="domain" description="TonB-dependent receptor-like beta-barrel" evidence="14">
    <location>
        <begin position="227"/>
        <end position="644"/>
    </location>
</feature>
<keyword evidence="10 11" id="KW-0998">Cell outer membrane</keyword>
<evidence type="ECO:0000256" key="9">
    <source>
        <dbReference type="ARBA" id="ARBA00023170"/>
    </source>
</evidence>
<evidence type="ECO:0000256" key="6">
    <source>
        <dbReference type="ARBA" id="ARBA00022729"/>
    </source>
</evidence>
<dbReference type="InterPro" id="IPR037066">
    <property type="entry name" value="Plug_dom_sf"/>
</dbReference>
<dbReference type="GO" id="GO:0044718">
    <property type="term" value="P:siderophore transmembrane transport"/>
    <property type="evidence" value="ECO:0007669"/>
    <property type="project" value="TreeGrafter"/>
</dbReference>
<keyword evidence="6 13" id="KW-0732">Signal</keyword>
<feature type="signal peptide" evidence="13">
    <location>
        <begin position="1"/>
        <end position="27"/>
    </location>
</feature>
<accession>A0A1H9H9R6</accession>